<proteinExistence type="predicted"/>
<keyword evidence="1" id="KW-0472">Membrane</keyword>
<organism evidence="2 3">
    <name type="scientific">Cephalotus follicularis</name>
    <name type="common">Albany pitcher plant</name>
    <dbReference type="NCBI Taxonomy" id="3775"/>
    <lineage>
        <taxon>Eukaryota</taxon>
        <taxon>Viridiplantae</taxon>
        <taxon>Streptophyta</taxon>
        <taxon>Embryophyta</taxon>
        <taxon>Tracheophyta</taxon>
        <taxon>Spermatophyta</taxon>
        <taxon>Magnoliopsida</taxon>
        <taxon>eudicotyledons</taxon>
        <taxon>Gunneridae</taxon>
        <taxon>Pentapetalae</taxon>
        <taxon>rosids</taxon>
        <taxon>fabids</taxon>
        <taxon>Oxalidales</taxon>
        <taxon>Cephalotaceae</taxon>
        <taxon>Cephalotus</taxon>
    </lineage>
</organism>
<gene>
    <name evidence="2" type="ORF">CFOL_v3_10801</name>
</gene>
<keyword evidence="1" id="KW-0812">Transmembrane</keyword>
<evidence type="ECO:0000313" key="2">
    <source>
        <dbReference type="EMBL" id="GAV67295.1"/>
    </source>
</evidence>
<dbReference type="STRING" id="3775.A0A1Q3BH69"/>
<comment type="caution">
    <text evidence="2">The sequence shown here is derived from an EMBL/GenBank/DDBJ whole genome shotgun (WGS) entry which is preliminary data.</text>
</comment>
<evidence type="ECO:0000256" key="1">
    <source>
        <dbReference type="SAM" id="Phobius"/>
    </source>
</evidence>
<sequence>MQSEKQKAWKINVQARARNFNIKLKVTSIVPSWKLHRFSIMLRLQQFVLKVNTESGTTISMQQRRTLKSKINGVFERFRTRQGKNETLKFPLNRLRQIPCKELICVGCLSIGILASPSKLIFDNDQKDIIVEGSVLFFCLAIWFHRYRTGKASALLVYLMVAILVCSVVSRFGYYVNCDQGYVLKIFLEGMEF</sequence>
<evidence type="ECO:0000313" key="3">
    <source>
        <dbReference type="Proteomes" id="UP000187406"/>
    </source>
</evidence>
<evidence type="ECO:0008006" key="4">
    <source>
        <dbReference type="Google" id="ProtNLM"/>
    </source>
</evidence>
<reference evidence="3" key="1">
    <citation type="submission" date="2016-04" db="EMBL/GenBank/DDBJ databases">
        <title>Cephalotus genome sequencing.</title>
        <authorList>
            <person name="Fukushima K."/>
            <person name="Hasebe M."/>
            <person name="Fang X."/>
        </authorList>
    </citation>
    <scope>NUCLEOTIDE SEQUENCE [LARGE SCALE GENOMIC DNA]</scope>
    <source>
        <strain evidence="3">cv. St1</strain>
    </source>
</reference>
<dbReference type="AlphaFoldDB" id="A0A1Q3BH69"/>
<accession>A0A1Q3BH69</accession>
<dbReference type="OrthoDB" id="1692153at2759"/>
<protein>
    <recommendedName>
        <fullName evidence="4">Transmembrane protein</fullName>
    </recommendedName>
</protein>
<name>A0A1Q3BH69_CEPFO</name>
<feature type="transmembrane region" description="Helical" evidence="1">
    <location>
        <begin position="156"/>
        <end position="176"/>
    </location>
</feature>
<dbReference type="EMBL" id="BDDD01000532">
    <property type="protein sequence ID" value="GAV67295.1"/>
    <property type="molecule type" value="Genomic_DNA"/>
</dbReference>
<dbReference type="InParanoid" id="A0A1Q3BH69"/>
<dbReference type="Proteomes" id="UP000187406">
    <property type="component" value="Unassembled WGS sequence"/>
</dbReference>
<keyword evidence="3" id="KW-1185">Reference proteome</keyword>
<keyword evidence="1" id="KW-1133">Transmembrane helix</keyword>